<evidence type="ECO:0000256" key="1">
    <source>
        <dbReference type="SAM" id="SignalP"/>
    </source>
</evidence>
<dbReference type="AlphaFoldDB" id="A0AAN4PKM4"/>
<feature type="signal peptide" evidence="1">
    <location>
        <begin position="1"/>
        <end position="20"/>
    </location>
</feature>
<sequence length="422" mass="49246">MKAFSSILILLFAIFSLCLAEQRPDRFPDQDEVDKDNYEAVTLAAAQKGVRLEHGKRYAFREKWATVYGEYRCLPDYSHVRLIVGQFFNNPTRSGRQAFSGKAFEMISDEAETKLGQTPVGGTVESQVTEKWWANHYFNYKKKEWVHVSKDNKYEYLGETTATDAYIENQGLKYARDHPSYNIVWNNCMVYTNEVLAENEDLATECDVKECMMPSEARGIFVCSNIDVPAQENVVKIRMQIPYFNTAFKSRQGRARQADPEMRAASQREVSALDYLTQAGCSSTPKLFAWKHETQGNDDWVPRGYIDYILMEKLPGETPGYWSGRMSRAERDQLRESFKKAWIECVSHGRVHEDCGIRNLVWDFEKQKCWLIDTPCTNSYIVDWEEWRESTDKDVWQNTEYISWNLAWVRSHNYDDMSTWTL</sequence>
<gene>
    <name evidence="2" type="ORF">ALT_5841</name>
</gene>
<dbReference type="SUPFAM" id="SSF56112">
    <property type="entry name" value="Protein kinase-like (PK-like)"/>
    <property type="match status" value="1"/>
</dbReference>
<name>A0AAN4PKM4_ASPLE</name>
<evidence type="ECO:0000313" key="3">
    <source>
        <dbReference type="Proteomes" id="UP000051487"/>
    </source>
</evidence>
<evidence type="ECO:0008006" key="4">
    <source>
        <dbReference type="Google" id="ProtNLM"/>
    </source>
</evidence>
<keyword evidence="1" id="KW-0732">Signal</keyword>
<comment type="caution">
    <text evidence="2">The sequence shown here is derived from an EMBL/GenBank/DDBJ whole genome shotgun (WGS) entry which is preliminary data.</text>
</comment>
<reference evidence="2 3" key="1">
    <citation type="submission" date="2015-11" db="EMBL/GenBank/DDBJ databases">
        <title>Aspergillus lentulus strain IFM 54703T.</title>
        <authorList>
            <person name="Kusuya Y."/>
            <person name="Sakai K."/>
            <person name="Kamei K."/>
            <person name="Takahashi H."/>
            <person name="Yaguchi T."/>
        </authorList>
    </citation>
    <scope>NUCLEOTIDE SEQUENCE [LARGE SCALE GENOMIC DNA]</scope>
    <source>
        <strain evidence="2 3">IFM 54703</strain>
    </source>
</reference>
<evidence type="ECO:0000313" key="2">
    <source>
        <dbReference type="EMBL" id="GAQ08520.1"/>
    </source>
</evidence>
<protein>
    <recommendedName>
        <fullName evidence="4">Protein kinase domain-containing protein</fullName>
    </recommendedName>
</protein>
<accession>A0AAN4PKM4</accession>
<feature type="chain" id="PRO_5042906611" description="Protein kinase domain-containing protein" evidence="1">
    <location>
        <begin position="21"/>
        <end position="422"/>
    </location>
</feature>
<organism evidence="2 3">
    <name type="scientific">Aspergillus lentulus</name>
    <dbReference type="NCBI Taxonomy" id="293939"/>
    <lineage>
        <taxon>Eukaryota</taxon>
        <taxon>Fungi</taxon>
        <taxon>Dikarya</taxon>
        <taxon>Ascomycota</taxon>
        <taxon>Pezizomycotina</taxon>
        <taxon>Eurotiomycetes</taxon>
        <taxon>Eurotiomycetidae</taxon>
        <taxon>Eurotiales</taxon>
        <taxon>Aspergillaceae</taxon>
        <taxon>Aspergillus</taxon>
        <taxon>Aspergillus subgen. Fumigati</taxon>
    </lineage>
</organism>
<dbReference type="EMBL" id="BCLY01000009">
    <property type="protein sequence ID" value="GAQ08520.1"/>
    <property type="molecule type" value="Genomic_DNA"/>
</dbReference>
<dbReference type="InterPro" id="IPR011009">
    <property type="entry name" value="Kinase-like_dom_sf"/>
</dbReference>
<dbReference type="Proteomes" id="UP000051487">
    <property type="component" value="Unassembled WGS sequence"/>
</dbReference>
<proteinExistence type="predicted"/>